<feature type="transmembrane region" description="Helical" evidence="8">
    <location>
        <begin position="340"/>
        <end position="356"/>
    </location>
</feature>
<feature type="transmembrane region" description="Helical" evidence="8">
    <location>
        <begin position="97"/>
        <end position="115"/>
    </location>
</feature>
<feature type="transmembrane region" description="Helical" evidence="8">
    <location>
        <begin position="438"/>
        <end position="457"/>
    </location>
</feature>
<protein>
    <submittedName>
        <fullName evidence="10">4-amino-4-deoxy-L-arabinose transferase and related glycosyltransferase of PMT family</fullName>
    </submittedName>
</protein>
<evidence type="ECO:0000256" key="6">
    <source>
        <dbReference type="ARBA" id="ARBA00022989"/>
    </source>
</evidence>
<dbReference type="KEGG" id="pmj:P9211_12641"/>
<dbReference type="InterPro" id="IPR038731">
    <property type="entry name" value="RgtA/B/C-like"/>
</dbReference>
<evidence type="ECO:0000256" key="2">
    <source>
        <dbReference type="ARBA" id="ARBA00022475"/>
    </source>
</evidence>
<feature type="transmembrane region" description="Helical" evidence="8">
    <location>
        <begin position="180"/>
        <end position="208"/>
    </location>
</feature>
<dbReference type="Proteomes" id="UP000000788">
    <property type="component" value="Chromosome"/>
</dbReference>
<evidence type="ECO:0000313" key="11">
    <source>
        <dbReference type="Proteomes" id="UP000000788"/>
    </source>
</evidence>
<dbReference type="GO" id="GO:0009103">
    <property type="term" value="P:lipopolysaccharide biosynthetic process"/>
    <property type="evidence" value="ECO:0007669"/>
    <property type="project" value="UniProtKB-ARBA"/>
</dbReference>
<dbReference type="RefSeq" id="WP_012195816.1">
    <property type="nucleotide sequence ID" value="NC_009976.1"/>
</dbReference>
<dbReference type="GO" id="GO:0005886">
    <property type="term" value="C:plasma membrane"/>
    <property type="evidence" value="ECO:0007669"/>
    <property type="project" value="UniProtKB-SubCell"/>
</dbReference>
<gene>
    <name evidence="10" type="ordered locus">P9211_12641</name>
</gene>
<keyword evidence="6 8" id="KW-1133">Transmembrane helix</keyword>
<evidence type="ECO:0000256" key="7">
    <source>
        <dbReference type="ARBA" id="ARBA00023136"/>
    </source>
</evidence>
<feature type="transmembrane region" description="Helical" evidence="8">
    <location>
        <begin position="220"/>
        <end position="238"/>
    </location>
</feature>
<feature type="transmembrane region" description="Helical" evidence="8">
    <location>
        <begin position="127"/>
        <end position="144"/>
    </location>
</feature>
<dbReference type="STRING" id="93059.P9211_12641"/>
<keyword evidence="2" id="KW-1003">Cell membrane</keyword>
<name>A9BBI3_PROM4</name>
<evidence type="ECO:0000256" key="1">
    <source>
        <dbReference type="ARBA" id="ARBA00004651"/>
    </source>
</evidence>
<dbReference type="InterPro" id="IPR050297">
    <property type="entry name" value="LipidA_mod_glycosyltrf_83"/>
</dbReference>
<accession>A9BBI3</accession>
<sequence length="604" mass="68467">MINRAKYQRCLCLILFLGVLIFCWQLGATGLVDETPPLFAAASRAMSRTGDWLTPRVNGLPRFDKPPLVYWLMGIFYSVPGQNIWDPLGTWSARLPSALSSLVMMLMLGDTLLRWPPKGIVSPRRAAVVAALAFALSPLVLIWSRIAVSDALLCSTLGISLILSWRCYANPENNQWYWSWIFLGLAVLTKGPVAIVLTAMTFICFSIIQRDYLIFFKRVKPIRGIFLSLSISIPWYLMELIKEGKPFWDSFFGYHNFQRLTSVVNSHSQPWWFFLLILVLSSLPFTPFLILGLGEVISSSLKDKNQMLNPPSQSLLNFSASWLISVLLLFTFAATKLPSYWLPATPAAAIVIGISTHNIESKSGRYKLSLAFTSAISFTLALIIFTSSLWIYSINDPEIPNFSQEFIYNRLYLKGSICFAISALICFILLVKNTPNKIFLSQVPLIFFQLLFMLPMWNISDRLRQLPLRQVSTLLVSSQNNDEPIAMVGINKPSLHFYTDRVILFEANDAEGLVNLADRLKLEVRQGWKGSSLSSVNGSRTVLVVIDDQTSKYRHWRGLNPEIIGKYSIYNIWRLDRNKLEQRAISLIDGGQSPDWQLPKPERI</sequence>
<keyword evidence="4 10" id="KW-0808">Transferase</keyword>
<dbReference type="AlphaFoldDB" id="A9BBI3"/>
<evidence type="ECO:0000256" key="3">
    <source>
        <dbReference type="ARBA" id="ARBA00022676"/>
    </source>
</evidence>
<reference evidence="10 11" key="1">
    <citation type="journal article" date="2007" name="PLoS Genet.">
        <title>Patterns and implications of gene gain and loss in the evolution of Prochlorococcus.</title>
        <authorList>
            <person name="Kettler G.C."/>
            <person name="Martiny A.C."/>
            <person name="Huang K."/>
            <person name="Zucker J."/>
            <person name="Coleman M.L."/>
            <person name="Rodrigue S."/>
            <person name="Chen F."/>
            <person name="Lapidus A."/>
            <person name="Ferriera S."/>
            <person name="Johnson J."/>
            <person name="Steglich C."/>
            <person name="Church G.M."/>
            <person name="Richardson P."/>
            <person name="Chisholm S.W."/>
        </authorList>
    </citation>
    <scope>NUCLEOTIDE SEQUENCE [LARGE SCALE GENOMIC DNA]</scope>
    <source>
        <strain evidence="11">MIT 9211</strain>
    </source>
</reference>
<proteinExistence type="predicted"/>
<evidence type="ECO:0000259" key="9">
    <source>
        <dbReference type="Pfam" id="PF13231"/>
    </source>
</evidence>
<keyword evidence="5 8" id="KW-0812">Transmembrane</keyword>
<dbReference type="GO" id="GO:0016763">
    <property type="term" value="F:pentosyltransferase activity"/>
    <property type="evidence" value="ECO:0007669"/>
    <property type="project" value="TreeGrafter"/>
</dbReference>
<dbReference type="EMBL" id="CP000878">
    <property type="protein sequence ID" value="ABX09195.1"/>
    <property type="molecule type" value="Genomic_DNA"/>
</dbReference>
<organism evidence="10 11">
    <name type="scientific">Prochlorococcus marinus (strain MIT 9211)</name>
    <dbReference type="NCBI Taxonomy" id="93059"/>
    <lineage>
        <taxon>Bacteria</taxon>
        <taxon>Bacillati</taxon>
        <taxon>Cyanobacteriota</taxon>
        <taxon>Cyanophyceae</taxon>
        <taxon>Synechococcales</taxon>
        <taxon>Prochlorococcaceae</taxon>
        <taxon>Prochlorococcus</taxon>
    </lineage>
</organism>
<evidence type="ECO:0000313" key="10">
    <source>
        <dbReference type="EMBL" id="ABX09195.1"/>
    </source>
</evidence>
<dbReference type="Pfam" id="PF13231">
    <property type="entry name" value="PMT_2"/>
    <property type="match status" value="1"/>
</dbReference>
<feature type="transmembrane region" description="Helical" evidence="8">
    <location>
        <begin position="315"/>
        <end position="334"/>
    </location>
</feature>
<dbReference type="PANTHER" id="PTHR33908:SF3">
    <property type="entry name" value="UNDECAPRENYL PHOSPHATE-ALPHA-4-AMINO-4-DEOXY-L-ARABINOSE ARABINOSYL TRANSFERASE"/>
    <property type="match status" value="1"/>
</dbReference>
<dbReference type="PANTHER" id="PTHR33908">
    <property type="entry name" value="MANNOSYLTRANSFERASE YKCB-RELATED"/>
    <property type="match status" value="1"/>
</dbReference>
<evidence type="ECO:0000256" key="5">
    <source>
        <dbReference type="ARBA" id="ARBA00022692"/>
    </source>
</evidence>
<evidence type="ECO:0000256" key="4">
    <source>
        <dbReference type="ARBA" id="ARBA00022679"/>
    </source>
</evidence>
<feature type="domain" description="Glycosyltransferase RgtA/B/C/D-like" evidence="9">
    <location>
        <begin position="64"/>
        <end position="235"/>
    </location>
</feature>
<feature type="transmembrane region" description="Helical" evidence="8">
    <location>
        <begin position="411"/>
        <end position="431"/>
    </location>
</feature>
<keyword evidence="3" id="KW-0328">Glycosyltransferase</keyword>
<dbReference type="GO" id="GO:0010041">
    <property type="term" value="P:response to iron(III) ion"/>
    <property type="evidence" value="ECO:0007669"/>
    <property type="project" value="TreeGrafter"/>
</dbReference>
<dbReference type="HOGENOM" id="CLU_019200_0_1_3"/>
<keyword evidence="11" id="KW-1185">Reference proteome</keyword>
<comment type="subcellular location">
    <subcellularLocation>
        <location evidence="1">Cell membrane</location>
        <topology evidence="1">Multi-pass membrane protein</topology>
    </subcellularLocation>
</comment>
<feature type="transmembrane region" description="Helical" evidence="8">
    <location>
        <begin position="368"/>
        <end position="391"/>
    </location>
</feature>
<dbReference type="CAZy" id="GT83">
    <property type="family name" value="Glycosyltransferase Family 83"/>
</dbReference>
<evidence type="ECO:0000256" key="8">
    <source>
        <dbReference type="SAM" id="Phobius"/>
    </source>
</evidence>
<keyword evidence="7 8" id="KW-0472">Membrane</keyword>
<dbReference type="eggNOG" id="COG1807">
    <property type="taxonomic scope" value="Bacteria"/>
</dbReference>
<feature type="transmembrane region" description="Helical" evidence="8">
    <location>
        <begin position="271"/>
        <end position="294"/>
    </location>
</feature>